<dbReference type="InterPro" id="IPR007214">
    <property type="entry name" value="YbaK/aa-tRNA-synth-assoc-dom"/>
</dbReference>
<dbReference type="RefSeq" id="WP_029091994.1">
    <property type="nucleotide sequence ID" value="NZ_CP023483.1"/>
</dbReference>
<evidence type="ECO:0000313" key="7">
    <source>
        <dbReference type="Proteomes" id="UP000243591"/>
    </source>
</evidence>
<dbReference type="PANTHER" id="PTHR30411:SF0">
    <property type="entry name" value="CYS-TRNA(PRO)_CYS-TRNA(CYS) DEACYLASE YBAK"/>
    <property type="match status" value="1"/>
</dbReference>
<dbReference type="NCBIfam" id="TIGR00011">
    <property type="entry name" value="YbaK_EbsC"/>
    <property type="match status" value="1"/>
</dbReference>
<keyword evidence="7" id="KW-1185">Reference proteome</keyword>
<dbReference type="EC" id="4.2.-.-" evidence="4"/>
<evidence type="ECO:0000256" key="2">
    <source>
        <dbReference type="ARBA" id="ARBA00022917"/>
    </source>
</evidence>
<keyword evidence="3 4" id="KW-0456">Lyase</keyword>
<dbReference type="OrthoDB" id="9809296at2"/>
<evidence type="ECO:0000256" key="4">
    <source>
        <dbReference type="PIRNR" id="PIRNR006181"/>
    </source>
</evidence>
<dbReference type="PANTHER" id="PTHR30411">
    <property type="entry name" value="CYTOPLASMIC PROTEIN"/>
    <property type="match status" value="1"/>
</dbReference>
<evidence type="ECO:0000256" key="1">
    <source>
        <dbReference type="ARBA" id="ARBA00009798"/>
    </source>
</evidence>
<dbReference type="KEGG" id="bths:CNY62_07370"/>
<feature type="domain" description="YbaK/aminoacyl-tRNA synthetase-associated" evidence="5">
    <location>
        <begin position="28"/>
        <end position="147"/>
    </location>
</feature>
<comment type="similarity">
    <text evidence="1 4">Belongs to the prolyl-tRNA editing family. YbaK/EbsC subfamily.</text>
</comment>
<dbReference type="CDD" id="cd00002">
    <property type="entry name" value="YbaK_deacylase"/>
    <property type="match status" value="1"/>
</dbReference>
<dbReference type="STRING" id="2756.BFR44_10320"/>
<dbReference type="Gene3D" id="3.90.960.10">
    <property type="entry name" value="YbaK/aminoacyl-tRNA synthetase-associated domain"/>
    <property type="match status" value="1"/>
</dbReference>
<dbReference type="AlphaFoldDB" id="A0A1D2LT20"/>
<dbReference type="GO" id="GO:0002161">
    <property type="term" value="F:aminoacyl-tRNA deacylase activity"/>
    <property type="evidence" value="ECO:0007669"/>
    <property type="project" value="InterPro"/>
</dbReference>
<protein>
    <recommendedName>
        <fullName evidence="4">Cys-tRNA(Pro)/Cys-tRNA(Cys) deacylase</fullName>
        <ecNumber evidence="4">4.2.-.-</ecNumber>
    </recommendedName>
</protein>
<keyword evidence="2 4" id="KW-0648">Protein biosynthesis</keyword>
<evidence type="ECO:0000259" key="5">
    <source>
        <dbReference type="Pfam" id="PF04073"/>
    </source>
</evidence>
<dbReference type="Pfam" id="PF04073">
    <property type="entry name" value="tRNA_edit"/>
    <property type="match status" value="1"/>
</dbReference>
<dbReference type="Proteomes" id="UP000243591">
    <property type="component" value="Chromosome"/>
</dbReference>
<dbReference type="GO" id="GO:0006412">
    <property type="term" value="P:translation"/>
    <property type="evidence" value="ECO:0007669"/>
    <property type="project" value="UniProtKB-KW"/>
</dbReference>
<organism evidence="6 7">
    <name type="scientific">Brochothrix thermosphacta</name>
    <name type="common">Microbacterium thermosphactum</name>
    <dbReference type="NCBI Taxonomy" id="2756"/>
    <lineage>
        <taxon>Bacteria</taxon>
        <taxon>Bacillati</taxon>
        <taxon>Bacillota</taxon>
        <taxon>Bacilli</taxon>
        <taxon>Bacillales</taxon>
        <taxon>Listeriaceae</taxon>
        <taxon>Brochothrix</taxon>
    </lineage>
</organism>
<name>A0A1D2LT20_BROTH</name>
<accession>A0A1D2LT20</accession>
<dbReference type="InterPro" id="IPR036754">
    <property type="entry name" value="YbaK/aa-tRNA-synt-asso_dom_sf"/>
</dbReference>
<dbReference type="EMBL" id="CP023483">
    <property type="protein sequence ID" value="ATF26226.1"/>
    <property type="molecule type" value="Genomic_DNA"/>
</dbReference>
<dbReference type="SUPFAM" id="SSF55826">
    <property type="entry name" value="YbaK/ProRS associated domain"/>
    <property type="match status" value="1"/>
</dbReference>
<proteinExistence type="inferred from homology"/>
<dbReference type="InterPro" id="IPR004369">
    <property type="entry name" value="Prolyl-tRNA_editing_YbaK/EbsC"/>
</dbReference>
<evidence type="ECO:0000256" key="3">
    <source>
        <dbReference type="ARBA" id="ARBA00023239"/>
    </source>
</evidence>
<evidence type="ECO:0000313" key="6">
    <source>
        <dbReference type="EMBL" id="ATF26226.1"/>
    </source>
</evidence>
<dbReference type="GO" id="GO:0016829">
    <property type="term" value="F:lyase activity"/>
    <property type="evidence" value="ECO:0007669"/>
    <property type="project" value="UniProtKB-KW"/>
</dbReference>
<sequence>MAKSKKTNAMRELDKLSVTYDITSYEWHPEQLDATHASESIGMEADAVFKTLVLIGDKTGHLVACIPANEHIDLKQLARISGNKRVDMIEVKTLLPITGYIRGGCSPLAMKKSLPTFMHQSILEKEKIAVSAGKRGLQIILSGPDLVHATAATTASLIMN</sequence>
<dbReference type="PIRSF" id="PIRSF006181">
    <property type="entry name" value="EbsC_YbaK"/>
    <property type="match status" value="1"/>
</dbReference>
<gene>
    <name evidence="6" type="ORF">CNY62_07370</name>
</gene>
<reference evidence="6 7" key="1">
    <citation type="submission" date="2017-09" db="EMBL/GenBank/DDBJ databases">
        <title>Complete Genome Sequences of Two Strains of the Meat Spoilage Bacterium Brochothrix thermosphacta Isolated from Ground Chicken.</title>
        <authorList>
            <person name="Paoli G.C."/>
            <person name="Wijey C."/>
            <person name="Chen C.-Y."/>
            <person name="Nguyen L."/>
            <person name="Yan X."/>
            <person name="Irwin P.L."/>
        </authorList>
    </citation>
    <scope>NUCLEOTIDE SEQUENCE [LARGE SCALE GENOMIC DNA]</scope>
    <source>
        <strain evidence="6 7">BI</strain>
    </source>
</reference>